<dbReference type="AlphaFoldDB" id="A0AAV3QDJ7"/>
<dbReference type="Proteomes" id="UP001454036">
    <property type="component" value="Unassembled WGS sequence"/>
</dbReference>
<protein>
    <submittedName>
        <fullName evidence="1">Uncharacterized protein</fullName>
    </submittedName>
</protein>
<gene>
    <name evidence="1" type="ORF">LIER_39005</name>
</gene>
<keyword evidence="2" id="KW-1185">Reference proteome</keyword>
<reference evidence="1 2" key="1">
    <citation type="submission" date="2024-01" db="EMBL/GenBank/DDBJ databases">
        <title>The complete chloroplast genome sequence of Lithospermum erythrorhizon: insights into the phylogenetic relationship among Boraginaceae species and the maternal lineages of purple gromwells.</title>
        <authorList>
            <person name="Okada T."/>
            <person name="Watanabe K."/>
        </authorList>
    </citation>
    <scope>NUCLEOTIDE SEQUENCE [LARGE SCALE GENOMIC DNA]</scope>
</reference>
<dbReference type="EMBL" id="BAABME010020374">
    <property type="protein sequence ID" value="GAA0160242.1"/>
    <property type="molecule type" value="Genomic_DNA"/>
</dbReference>
<comment type="caution">
    <text evidence="1">The sequence shown here is derived from an EMBL/GenBank/DDBJ whole genome shotgun (WGS) entry which is preliminary data.</text>
</comment>
<sequence>MKDTSHKFGMYLNLLKIHSFMWRLSGEIGNSVSFVLLDEPEAVMFGNAGVSDVDFSKYATSRSRHCASKFLPKLRSNNIRKLLSSGPALIESSSSFSPYDL</sequence>
<name>A0AAV3QDJ7_LITER</name>
<evidence type="ECO:0000313" key="1">
    <source>
        <dbReference type="EMBL" id="GAA0160242.1"/>
    </source>
</evidence>
<organism evidence="1 2">
    <name type="scientific">Lithospermum erythrorhizon</name>
    <name type="common">Purple gromwell</name>
    <name type="synonym">Lithospermum officinale var. erythrorhizon</name>
    <dbReference type="NCBI Taxonomy" id="34254"/>
    <lineage>
        <taxon>Eukaryota</taxon>
        <taxon>Viridiplantae</taxon>
        <taxon>Streptophyta</taxon>
        <taxon>Embryophyta</taxon>
        <taxon>Tracheophyta</taxon>
        <taxon>Spermatophyta</taxon>
        <taxon>Magnoliopsida</taxon>
        <taxon>eudicotyledons</taxon>
        <taxon>Gunneridae</taxon>
        <taxon>Pentapetalae</taxon>
        <taxon>asterids</taxon>
        <taxon>lamiids</taxon>
        <taxon>Boraginales</taxon>
        <taxon>Boraginaceae</taxon>
        <taxon>Boraginoideae</taxon>
        <taxon>Lithospermeae</taxon>
        <taxon>Lithospermum</taxon>
    </lineage>
</organism>
<accession>A0AAV3QDJ7</accession>
<evidence type="ECO:0000313" key="2">
    <source>
        <dbReference type="Proteomes" id="UP001454036"/>
    </source>
</evidence>
<proteinExistence type="predicted"/>